<gene>
    <name evidence="7 8" type="primary">ispD</name>
    <name evidence="8" type="ORF">KDAU_35200</name>
</gene>
<keyword evidence="4 7" id="KW-0808">Transferase</keyword>
<evidence type="ECO:0000313" key="9">
    <source>
        <dbReference type="Proteomes" id="UP000287224"/>
    </source>
</evidence>
<dbReference type="HAMAP" id="MF_00108">
    <property type="entry name" value="IspD"/>
    <property type="match status" value="1"/>
</dbReference>
<feature type="site" description="Transition state stabilizer" evidence="7">
    <location>
        <position position="17"/>
    </location>
</feature>
<evidence type="ECO:0000256" key="6">
    <source>
        <dbReference type="ARBA" id="ARBA00023229"/>
    </source>
</evidence>
<evidence type="ECO:0000256" key="3">
    <source>
        <dbReference type="ARBA" id="ARBA00009789"/>
    </source>
</evidence>
<sequence>MQEKSSVIIVAAGASRRMGRDKLWIPLAGRVTLARTIDAFQHSSQIDNIVLVVSAERLAETQDLCRQEAWSKIRAVVPGGARRQDSVCQGLDTLARLQPDCRWVMIHDGARPFVTASIIEAGLLAAQEHQAAIAAVPVKDTIKQVRDGKILDTPDRSLLWTVQTPQVFSFPLIHQAHHSPLASDDATDDALLLERLGHQVAIFPGSYTNIKITTQEDLLFAEACIKGQVE</sequence>
<dbReference type="InterPro" id="IPR050088">
    <property type="entry name" value="IspD/TarI_cytidylyltransf_bact"/>
</dbReference>
<dbReference type="InterPro" id="IPR034683">
    <property type="entry name" value="IspD/TarI"/>
</dbReference>
<dbReference type="CDD" id="cd02516">
    <property type="entry name" value="CDP-ME_synthetase"/>
    <property type="match status" value="1"/>
</dbReference>
<evidence type="ECO:0000256" key="5">
    <source>
        <dbReference type="ARBA" id="ARBA00022695"/>
    </source>
</evidence>
<name>A0A401ZH27_9CHLR</name>
<dbReference type="SUPFAM" id="SSF53448">
    <property type="entry name" value="Nucleotide-diphospho-sugar transferases"/>
    <property type="match status" value="1"/>
</dbReference>
<keyword evidence="9" id="KW-1185">Reference proteome</keyword>
<dbReference type="PANTHER" id="PTHR32125">
    <property type="entry name" value="2-C-METHYL-D-ERYTHRITOL 4-PHOSPHATE CYTIDYLYLTRANSFERASE, CHLOROPLASTIC"/>
    <property type="match status" value="1"/>
</dbReference>
<evidence type="ECO:0000256" key="4">
    <source>
        <dbReference type="ARBA" id="ARBA00022679"/>
    </source>
</evidence>
<dbReference type="GO" id="GO:0050518">
    <property type="term" value="F:2-C-methyl-D-erythritol 4-phosphate cytidylyltransferase activity"/>
    <property type="evidence" value="ECO:0007669"/>
    <property type="project" value="UniProtKB-UniRule"/>
</dbReference>
<evidence type="ECO:0000256" key="2">
    <source>
        <dbReference type="ARBA" id="ARBA00004787"/>
    </source>
</evidence>
<dbReference type="EC" id="2.7.7.60" evidence="7"/>
<keyword evidence="6 7" id="KW-0414">Isoprene biosynthesis</keyword>
<proteinExistence type="inferred from homology"/>
<dbReference type="AlphaFoldDB" id="A0A401ZH27"/>
<dbReference type="Gene3D" id="3.90.550.10">
    <property type="entry name" value="Spore Coat Polysaccharide Biosynthesis Protein SpsA, Chain A"/>
    <property type="match status" value="1"/>
</dbReference>
<dbReference type="InterPro" id="IPR001228">
    <property type="entry name" value="IspD"/>
</dbReference>
<dbReference type="UniPathway" id="UPA00056">
    <property type="reaction ID" value="UER00093"/>
</dbReference>
<dbReference type="Pfam" id="PF01128">
    <property type="entry name" value="IspD"/>
    <property type="match status" value="1"/>
</dbReference>
<keyword evidence="5 7" id="KW-0548">Nucleotidyltransferase</keyword>
<comment type="pathway">
    <text evidence="2 7">Isoprenoid biosynthesis; isopentenyl diphosphate biosynthesis via DXP pathway; isopentenyl diphosphate from 1-deoxy-D-xylulose 5-phosphate: step 2/6.</text>
</comment>
<evidence type="ECO:0000256" key="1">
    <source>
        <dbReference type="ARBA" id="ARBA00001282"/>
    </source>
</evidence>
<dbReference type="RefSeq" id="WP_126597156.1">
    <property type="nucleotide sequence ID" value="NZ_BIFQ01000001.1"/>
</dbReference>
<dbReference type="NCBIfam" id="TIGR00453">
    <property type="entry name" value="ispD"/>
    <property type="match status" value="1"/>
</dbReference>
<evidence type="ECO:0000313" key="8">
    <source>
        <dbReference type="EMBL" id="GCE06191.1"/>
    </source>
</evidence>
<comment type="similarity">
    <text evidence="3 7">Belongs to the IspD/TarI cytidylyltransferase family. IspD subfamily.</text>
</comment>
<dbReference type="EMBL" id="BIFQ01000001">
    <property type="protein sequence ID" value="GCE06191.1"/>
    <property type="molecule type" value="Genomic_DNA"/>
</dbReference>
<accession>A0A401ZH27</accession>
<feature type="site" description="Positions MEP for the nucleophilic attack" evidence="7">
    <location>
        <position position="211"/>
    </location>
</feature>
<comment type="function">
    <text evidence="7">Catalyzes the formation of 4-diphosphocytidyl-2-C-methyl-D-erythritol from CTP and 2-C-methyl-D-erythritol 4-phosphate (MEP).</text>
</comment>
<protein>
    <recommendedName>
        <fullName evidence="7">2-C-methyl-D-erythritol 4-phosphate cytidylyltransferase</fullName>
        <ecNumber evidence="7">2.7.7.60</ecNumber>
    </recommendedName>
    <alternativeName>
        <fullName evidence="7">4-diphosphocytidyl-2C-methyl-D-erythritol synthase</fullName>
    </alternativeName>
    <alternativeName>
        <fullName evidence="7">MEP cytidylyltransferase</fullName>
        <shortName evidence="7">MCT</shortName>
    </alternativeName>
</protein>
<dbReference type="OrthoDB" id="9806837at2"/>
<comment type="caution">
    <text evidence="8">The sequence shown here is derived from an EMBL/GenBank/DDBJ whole genome shotgun (WGS) entry which is preliminary data.</text>
</comment>
<dbReference type="PANTHER" id="PTHR32125:SF4">
    <property type="entry name" value="2-C-METHYL-D-ERYTHRITOL 4-PHOSPHATE CYTIDYLYLTRANSFERASE, CHLOROPLASTIC"/>
    <property type="match status" value="1"/>
</dbReference>
<dbReference type="InterPro" id="IPR029044">
    <property type="entry name" value="Nucleotide-diphossugar_trans"/>
</dbReference>
<feature type="site" description="Transition state stabilizer" evidence="7">
    <location>
        <position position="22"/>
    </location>
</feature>
<dbReference type="FunFam" id="3.90.550.10:FF:000003">
    <property type="entry name" value="2-C-methyl-D-erythritol 4-phosphate cytidylyltransferase"/>
    <property type="match status" value="1"/>
</dbReference>
<dbReference type="InterPro" id="IPR018294">
    <property type="entry name" value="ISPD_synthase_CS"/>
</dbReference>
<organism evidence="8 9">
    <name type="scientific">Dictyobacter aurantiacus</name>
    <dbReference type="NCBI Taxonomy" id="1936993"/>
    <lineage>
        <taxon>Bacteria</taxon>
        <taxon>Bacillati</taxon>
        <taxon>Chloroflexota</taxon>
        <taxon>Ktedonobacteria</taxon>
        <taxon>Ktedonobacterales</taxon>
        <taxon>Dictyobacteraceae</taxon>
        <taxon>Dictyobacter</taxon>
    </lineage>
</organism>
<comment type="catalytic activity">
    <reaction evidence="1 7">
        <text>2-C-methyl-D-erythritol 4-phosphate + CTP + H(+) = 4-CDP-2-C-methyl-D-erythritol + diphosphate</text>
        <dbReference type="Rhea" id="RHEA:13429"/>
        <dbReference type="ChEBI" id="CHEBI:15378"/>
        <dbReference type="ChEBI" id="CHEBI:33019"/>
        <dbReference type="ChEBI" id="CHEBI:37563"/>
        <dbReference type="ChEBI" id="CHEBI:57823"/>
        <dbReference type="ChEBI" id="CHEBI:58262"/>
        <dbReference type="EC" id="2.7.7.60"/>
    </reaction>
</comment>
<reference evidence="9" key="1">
    <citation type="submission" date="2018-12" db="EMBL/GenBank/DDBJ databases">
        <title>Tengunoibacter tsumagoiensis gen. nov., sp. nov., Dictyobacter kobayashii sp. nov., D. alpinus sp. nov., and D. joshuensis sp. nov. and description of Dictyobacteraceae fam. nov. within the order Ktedonobacterales isolated from Tengu-no-mugimeshi.</title>
        <authorList>
            <person name="Wang C.M."/>
            <person name="Zheng Y."/>
            <person name="Sakai Y."/>
            <person name="Toyoda A."/>
            <person name="Minakuchi Y."/>
            <person name="Abe K."/>
            <person name="Yokota A."/>
            <person name="Yabe S."/>
        </authorList>
    </citation>
    <scope>NUCLEOTIDE SEQUENCE [LARGE SCALE GENOMIC DNA]</scope>
    <source>
        <strain evidence="9">S-27</strain>
    </source>
</reference>
<dbReference type="PROSITE" id="PS01295">
    <property type="entry name" value="ISPD"/>
    <property type="match status" value="1"/>
</dbReference>
<dbReference type="Proteomes" id="UP000287224">
    <property type="component" value="Unassembled WGS sequence"/>
</dbReference>
<evidence type="ECO:0000256" key="7">
    <source>
        <dbReference type="HAMAP-Rule" id="MF_00108"/>
    </source>
</evidence>
<dbReference type="GO" id="GO:0019288">
    <property type="term" value="P:isopentenyl diphosphate biosynthetic process, methylerythritol 4-phosphate pathway"/>
    <property type="evidence" value="ECO:0007669"/>
    <property type="project" value="UniProtKB-UniRule"/>
</dbReference>
<feature type="site" description="Positions MEP for the nucleophilic attack" evidence="7">
    <location>
        <position position="156"/>
    </location>
</feature>